<dbReference type="AlphaFoldDB" id="A0A9W8LQ88"/>
<organism evidence="2 3">
    <name type="scientific">Coemansia guatemalensis</name>
    <dbReference type="NCBI Taxonomy" id="2761395"/>
    <lineage>
        <taxon>Eukaryota</taxon>
        <taxon>Fungi</taxon>
        <taxon>Fungi incertae sedis</taxon>
        <taxon>Zoopagomycota</taxon>
        <taxon>Kickxellomycotina</taxon>
        <taxon>Kickxellomycetes</taxon>
        <taxon>Kickxellales</taxon>
        <taxon>Kickxellaceae</taxon>
        <taxon>Coemansia</taxon>
    </lineage>
</organism>
<evidence type="ECO:0000256" key="1">
    <source>
        <dbReference type="SAM" id="MobiDB-lite"/>
    </source>
</evidence>
<sequence>MSYYGGGYPGQQDNQYGGYPPAGGYQNQGGFPDQGGYQNQGGFPDQGGYQNQGGYPDQGGYPAPGGYNNQGGYQDQGGYQNQAGGNSGVSNFNPATLNPNLPVDQLVGQLLGDSNASNAVRGIQVHENSARDLADFDMNAFEREFGMAGDDMNRGIFGFDTGRGESKKSHQLIGKYR</sequence>
<reference evidence="2" key="1">
    <citation type="submission" date="2022-07" db="EMBL/GenBank/DDBJ databases">
        <title>Phylogenomic reconstructions and comparative analyses of Kickxellomycotina fungi.</title>
        <authorList>
            <person name="Reynolds N.K."/>
            <person name="Stajich J.E."/>
            <person name="Barry K."/>
            <person name="Grigoriev I.V."/>
            <person name="Crous P."/>
            <person name="Smith M.E."/>
        </authorList>
    </citation>
    <scope>NUCLEOTIDE SEQUENCE</scope>
    <source>
        <strain evidence="2">NRRL 1565</strain>
    </source>
</reference>
<gene>
    <name evidence="2" type="ORF">H4R20_004743</name>
</gene>
<accession>A0A9W8LQ88</accession>
<proteinExistence type="predicted"/>
<protein>
    <submittedName>
        <fullName evidence="2">Uncharacterized protein</fullName>
    </submittedName>
</protein>
<comment type="caution">
    <text evidence="2">The sequence shown here is derived from an EMBL/GenBank/DDBJ whole genome shotgun (WGS) entry which is preliminary data.</text>
</comment>
<feature type="compositionally biased region" description="Low complexity" evidence="1">
    <location>
        <begin position="14"/>
        <end position="30"/>
    </location>
</feature>
<dbReference type="EMBL" id="JANBUO010001348">
    <property type="protein sequence ID" value="KAJ2798660.1"/>
    <property type="molecule type" value="Genomic_DNA"/>
</dbReference>
<feature type="compositionally biased region" description="Low complexity" evidence="1">
    <location>
        <begin position="58"/>
        <end position="84"/>
    </location>
</feature>
<dbReference type="Proteomes" id="UP001140094">
    <property type="component" value="Unassembled WGS sequence"/>
</dbReference>
<evidence type="ECO:0000313" key="3">
    <source>
        <dbReference type="Proteomes" id="UP001140094"/>
    </source>
</evidence>
<feature type="region of interest" description="Disordered" evidence="1">
    <location>
        <begin position="1"/>
        <end position="96"/>
    </location>
</feature>
<dbReference type="OrthoDB" id="9895617at2759"/>
<evidence type="ECO:0000313" key="2">
    <source>
        <dbReference type="EMBL" id="KAJ2798660.1"/>
    </source>
</evidence>
<keyword evidence="3" id="KW-1185">Reference proteome</keyword>
<name>A0A9W8LQ88_9FUNG</name>